<sequence>MIGIFILIAAYRYYAGLAGRFGKTKWHYGLLALGVYLGTQFVFAFSYGIYAGLTDPASLDDNNFMQFSALNLVGWVLSVAAVWGFYKILEDKFRKESLKKPAMEIEEIGKKEL</sequence>
<dbReference type="RefSeq" id="WP_146940981.1">
    <property type="nucleotide sequence ID" value="NZ_BJYJ01000007.1"/>
</dbReference>
<accession>A0A511YLG8</accession>
<feature type="transmembrane region" description="Helical" evidence="1">
    <location>
        <begin position="28"/>
        <end position="49"/>
    </location>
</feature>
<dbReference type="OrthoDB" id="1449578at2"/>
<name>A0A511YLG8_9FLAO</name>
<gene>
    <name evidence="2" type="ORF">CHA01nite_17880</name>
</gene>
<keyword evidence="3" id="KW-1185">Reference proteome</keyword>
<proteinExistence type="predicted"/>
<dbReference type="EMBL" id="BJYJ01000007">
    <property type="protein sequence ID" value="GEN76048.1"/>
    <property type="molecule type" value="Genomic_DNA"/>
</dbReference>
<keyword evidence="1" id="KW-0472">Membrane</keyword>
<organism evidence="2 3">
    <name type="scientific">Chryseobacterium hagamense</name>
    <dbReference type="NCBI Taxonomy" id="395935"/>
    <lineage>
        <taxon>Bacteria</taxon>
        <taxon>Pseudomonadati</taxon>
        <taxon>Bacteroidota</taxon>
        <taxon>Flavobacteriia</taxon>
        <taxon>Flavobacteriales</taxon>
        <taxon>Weeksellaceae</taxon>
        <taxon>Chryseobacterium group</taxon>
        <taxon>Chryseobacterium</taxon>
    </lineage>
</organism>
<dbReference type="Proteomes" id="UP000321863">
    <property type="component" value="Unassembled WGS sequence"/>
</dbReference>
<reference evidence="2 3" key="1">
    <citation type="submission" date="2019-07" db="EMBL/GenBank/DDBJ databases">
        <title>Whole genome shotgun sequence of Chryseobacterium hagamense NBRC 105253.</title>
        <authorList>
            <person name="Hosoyama A."/>
            <person name="Uohara A."/>
            <person name="Ohji S."/>
            <person name="Ichikawa N."/>
        </authorList>
    </citation>
    <scope>NUCLEOTIDE SEQUENCE [LARGE SCALE GENOMIC DNA]</scope>
    <source>
        <strain evidence="2 3">NBRC 105253</strain>
    </source>
</reference>
<evidence type="ECO:0000256" key="1">
    <source>
        <dbReference type="SAM" id="Phobius"/>
    </source>
</evidence>
<evidence type="ECO:0000313" key="2">
    <source>
        <dbReference type="EMBL" id="GEN76048.1"/>
    </source>
</evidence>
<evidence type="ECO:0000313" key="3">
    <source>
        <dbReference type="Proteomes" id="UP000321863"/>
    </source>
</evidence>
<dbReference type="AlphaFoldDB" id="A0A511YLG8"/>
<comment type="caution">
    <text evidence="2">The sequence shown here is derived from an EMBL/GenBank/DDBJ whole genome shotgun (WGS) entry which is preliminary data.</text>
</comment>
<keyword evidence="1" id="KW-1133">Transmembrane helix</keyword>
<protein>
    <submittedName>
        <fullName evidence="2">Uncharacterized protein</fullName>
    </submittedName>
</protein>
<feature type="transmembrane region" description="Helical" evidence="1">
    <location>
        <begin position="69"/>
        <end position="89"/>
    </location>
</feature>
<keyword evidence="1" id="KW-0812">Transmembrane</keyword>